<dbReference type="InterPro" id="IPR011492">
    <property type="entry name" value="Flavi_DEAD"/>
</dbReference>
<dbReference type="PROSITE" id="PS51192">
    <property type="entry name" value="HELICASE_ATP_BIND_1"/>
    <property type="match status" value="1"/>
</dbReference>
<evidence type="ECO:0000256" key="4">
    <source>
        <dbReference type="ARBA" id="ARBA00022840"/>
    </source>
</evidence>
<evidence type="ECO:0000259" key="5">
    <source>
        <dbReference type="PROSITE" id="PS51192"/>
    </source>
</evidence>
<dbReference type="EMBL" id="EU792511">
    <property type="protein sequence ID" value="ACF19855.1"/>
    <property type="molecule type" value="mRNA"/>
</dbReference>
<dbReference type="Pfam" id="PF07652">
    <property type="entry name" value="Flavi_DEAD"/>
    <property type="match status" value="1"/>
</dbReference>
<dbReference type="PANTHER" id="PTHR18934:SF91">
    <property type="entry name" value="PRE-MRNA-SPLICING FACTOR ATP-DEPENDENT RNA HELICASE PRP16"/>
    <property type="match status" value="1"/>
</dbReference>
<dbReference type="GO" id="GO:0016787">
    <property type="term" value="F:hydrolase activity"/>
    <property type="evidence" value="ECO:0007669"/>
    <property type="project" value="UniProtKB-KW"/>
</dbReference>
<keyword evidence="4" id="KW-0067">ATP-binding</keyword>
<evidence type="ECO:0000256" key="1">
    <source>
        <dbReference type="ARBA" id="ARBA00022741"/>
    </source>
</evidence>
<dbReference type="InterPro" id="IPR027417">
    <property type="entry name" value="P-loop_NTPase"/>
</dbReference>
<name>B5A260_TOXCA</name>
<dbReference type="SMART" id="SM00490">
    <property type="entry name" value="HELICc"/>
    <property type="match status" value="1"/>
</dbReference>
<dbReference type="AlphaFoldDB" id="B5A260"/>
<keyword evidence="3" id="KW-0347">Helicase</keyword>
<organism evidence="7">
    <name type="scientific">Toxocara canis</name>
    <name type="common">Canine roundworm</name>
    <dbReference type="NCBI Taxonomy" id="6265"/>
    <lineage>
        <taxon>Eukaryota</taxon>
        <taxon>Metazoa</taxon>
        <taxon>Ecdysozoa</taxon>
        <taxon>Nematoda</taxon>
        <taxon>Chromadorea</taxon>
        <taxon>Rhabditida</taxon>
        <taxon>Spirurina</taxon>
        <taxon>Ascaridomorpha</taxon>
        <taxon>Ascaridoidea</taxon>
        <taxon>Toxocaridae</taxon>
        <taxon>Toxocara</taxon>
    </lineage>
</organism>
<feature type="domain" description="Helicase ATP-binding" evidence="5">
    <location>
        <begin position="142"/>
        <end position="285"/>
    </location>
</feature>
<dbReference type="GO" id="GO:0005524">
    <property type="term" value="F:ATP binding"/>
    <property type="evidence" value="ECO:0007669"/>
    <property type="project" value="UniProtKB-KW"/>
</dbReference>
<reference evidence="7" key="2">
    <citation type="journal article" date="2008" name="Mol. Biochem. Parasitol.">
        <title>Four abundant novel transcript genes from Toxocara canis with unrelated coding sequences share untranslated region tracts implicated in the control of gene expression.</title>
        <authorList>
            <person name="Callister D.M."/>
            <person name="Winter A.D."/>
            <person name="Page A.P."/>
            <person name="Maizels R.M."/>
        </authorList>
    </citation>
    <scope>NUCLEOTIDE SEQUENCE</scope>
</reference>
<dbReference type="Pfam" id="PF00271">
    <property type="entry name" value="Helicase_C"/>
    <property type="match status" value="1"/>
</dbReference>
<dbReference type="InterPro" id="IPR014001">
    <property type="entry name" value="Helicase_ATP-bd"/>
</dbReference>
<dbReference type="InterPro" id="IPR001650">
    <property type="entry name" value="Helicase_C-like"/>
</dbReference>
<keyword evidence="1" id="KW-0547">Nucleotide-binding</keyword>
<feature type="domain" description="Helicase C-terminal" evidence="6">
    <location>
        <begin position="298"/>
        <end position="465"/>
    </location>
</feature>
<evidence type="ECO:0000256" key="2">
    <source>
        <dbReference type="ARBA" id="ARBA00022801"/>
    </source>
</evidence>
<keyword evidence="2" id="KW-0378">Hydrolase</keyword>
<dbReference type="PANTHER" id="PTHR18934">
    <property type="entry name" value="ATP-DEPENDENT RNA HELICASE"/>
    <property type="match status" value="1"/>
</dbReference>
<evidence type="ECO:0000313" key="7">
    <source>
        <dbReference type="EMBL" id="ACF19855.1"/>
    </source>
</evidence>
<protein>
    <submittedName>
        <fullName evidence="7">ANT-34</fullName>
    </submittedName>
</protein>
<proteinExistence type="evidence at transcript level"/>
<evidence type="ECO:0000256" key="3">
    <source>
        <dbReference type="ARBA" id="ARBA00022806"/>
    </source>
</evidence>
<dbReference type="SUPFAM" id="SSF52540">
    <property type="entry name" value="P-loop containing nucleoside triphosphate hydrolases"/>
    <property type="match status" value="1"/>
</dbReference>
<evidence type="ECO:0000259" key="6">
    <source>
        <dbReference type="PROSITE" id="PS51194"/>
    </source>
</evidence>
<reference evidence="7" key="1">
    <citation type="journal article" date="1999" name="Infect. Immun.">
        <title>Identification of abundantly expressed novel and conserved genes from the infective larval stage of Toxocara canis by an expressed sequence tag strategy.</title>
        <authorList>
            <person name="Tetteh K.K."/>
            <person name="Loukas A."/>
            <person name="Tripp C."/>
            <person name="Maizels R.M."/>
        </authorList>
    </citation>
    <scope>NUCLEOTIDE SEQUENCE</scope>
</reference>
<dbReference type="PROSITE" id="PS51194">
    <property type="entry name" value="HELICASE_CTER"/>
    <property type="match status" value="1"/>
</dbReference>
<dbReference type="GO" id="GO:0003723">
    <property type="term" value="F:RNA binding"/>
    <property type="evidence" value="ECO:0007669"/>
    <property type="project" value="TreeGrafter"/>
</dbReference>
<dbReference type="Gene3D" id="3.40.50.300">
    <property type="entry name" value="P-loop containing nucleotide triphosphate hydrolases"/>
    <property type="match status" value="2"/>
</dbReference>
<accession>B5A260</accession>
<dbReference type="GO" id="GO:0004386">
    <property type="term" value="F:helicase activity"/>
    <property type="evidence" value="ECO:0007669"/>
    <property type="project" value="UniProtKB-KW"/>
</dbReference>
<sequence length="608" mass="68308">MLIRLWTWVTWGGPPQIRNPIDGERLIVVYLPKLNEACVIASSYQEVCTGKGFFKGPATIPGLSGGAVFGVSRIPGDGEVFSDEVELIGLAGTNISSRGLSTFYGDEDVTWQVEYMQHRTETTIDLGDEPGYIKMAQIMQSPGTGKTRQHVPRMAFQALQAGIQVVVSPPTRVICGEVATLLDEIPGARVTRNWRGGLRRRDWNIMVTPHAVLFRLLYLRSGMLKKQTVFFIDEAHFSDTKTIALCKFLRHRVEETLDTAIFLTATGKDWKTGQDRICDISNYPIADHDIPSHNVVQFVEDHLRSWMGKKVIVFCNSVGGEGLSIRTFWRKLRNNPAADVIAFSRNTFERNYPLVKKDPEMDKAMIVLTTNMSECGININADIVVDTGQQVAFKVKNGCVVRSMERTTMAQQVQRRGRVGRRKPGDYYKVVSHEPQYTISRPMEIEEIEALVLCDKAGIPLTHLEKCKVDALGLVVTDSQIVRWLDGETQSLIGATVVYDTEGNIRTASGRAALINSWKDRGEIVNFGSRKVRLRYYDARDRELFVKALKLGGIKDEEHEEEHQDKCEACGTLWYHHFDGRSCRSKCPTCVCEEVEAAELAKIADDVE</sequence>